<dbReference type="EMBL" id="MH834594">
    <property type="protein sequence ID" value="AYN56796.1"/>
    <property type="molecule type" value="Genomic_DNA"/>
</dbReference>
<gene>
    <name evidence="1" type="primary">7</name>
    <name evidence="1" type="ORF">PBI_ADAIA_7</name>
</gene>
<dbReference type="RefSeq" id="YP_010649363.1">
    <property type="nucleotide sequence ID" value="NC_070766.1"/>
</dbReference>
<evidence type="ECO:0008006" key="3">
    <source>
        <dbReference type="Google" id="ProtNLM"/>
    </source>
</evidence>
<keyword evidence="2" id="KW-1185">Reference proteome</keyword>
<dbReference type="GeneID" id="77924913"/>
<organism evidence="1 2">
    <name type="scientific">Arthrobacter phage Adaia</name>
    <dbReference type="NCBI Taxonomy" id="2419945"/>
    <lineage>
        <taxon>Viruses</taxon>
        <taxon>Duplodnaviria</taxon>
        <taxon>Heunggongvirae</taxon>
        <taxon>Uroviricota</taxon>
        <taxon>Caudoviricetes</taxon>
        <taxon>Adaiavirus</taxon>
        <taxon>Adaiavirus adaia</taxon>
    </lineage>
</organism>
<protein>
    <recommendedName>
        <fullName evidence="3">Tail terminator</fullName>
    </recommendedName>
</protein>
<evidence type="ECO:0000313" key="2">
    <source>
        <dbReference type="Proteomes" id="UP000268902"/>
    </source>
</evidence>
<name>A0A3G2KCP4_9CAUD</name>
<dbReference type="Proteomes" id="UP000268902">
    <property type="component" value="Segment"/>
</dbReference>
<reference evidence="1 2" key="1">
    <citation type="submission" date="2018-09" db="EMBL/GenBank/DDBJ databases">
        <authorList>
            <person name="Fryberger R.B."/>
            <person name="Stoner T.H."/>
            <person name="Garlena R.A."/>
            <person name="Russell D.A."/>
            <person name="Pope W.H."/>
            <person name="Jacobs-Sera D."/>
            <person name="Hatfull G.F."/>
        </authorList>
    </citation>
    <scope>NUCLEOTIDE SEQUENCE [LARGE SCALE GENOMIC DNA]</scope>
</reference>
<proteinExistence type="predicted"/>
<dbReference type="KEGG" id="vg:77924913"/>
<sequence>MATNWAQAAQELSKLIEDNTKYEADVQPSNLNIPGFWVTPVSRDFDTLDGESSLVTFEVFGVVSPAPGVMDVLTELSDMQDALRELGDTLPQLHGIAQFAEIYQVALDSKNPDGLPGIKTTITLEVD</sequence>
<accession>A0A3G2KCP4</accession>
<evidence type="ECO:0000313" key="1">
    <source>
        <dbReference type="EMBL" id="AYN56796.1"/>
    </source>
</evidence>